<dbReference type="SUPFAM" id="SSF75445">
    <property type="entry name" value="D-ribose-5-phosphate isomerase (RpiA), lid domain"/>
    <property type="match status" value="1"/>
</dbReference>
<dbReference type="CDD" id="cd01398">
    <property type="entry name" value="RPI_A"/>
    <property type="match status" value="1"/>
</dbReference>
<dbReference type="EMBL" id="JAAZON010000393">
    <property type="protein sequence ID" value="NMC63255.1"/>
    <property type="molecule type" value="Genomic_DNA"/>
</dbReference>
<dbReference type="InterPro" id="IPR037171">
    <property type="entry name" value="NagB/RpiA_transferase-like"/>
</dbReference>
<evidence type="ECO:0000313" key="4">
    <source>
        <dbReference type="Proteomes" id="UP000524246"/>
    </source>
</evidence>
<dbReference type="GO" id="GO:0004751">
    <property type="term" value="F:ribose-5-phosphate isomerase activity"/>
    <property type="evidence" value="ECO:0007669"/>
    <property type="project" value="UniProtKB-UniRule"/>
</dbReference>
<dbReference type="NCBIfam" id="NF001924">
    <property type="entry name" value="PRK00702.1"/>
    <property type="match status" value="1"/>
</dbReference>
<accession>A0A7X9ILQ9</accession>
<proteinExistence type="predicted"/>
<dbReference type="GO" id="GO:0006014">
    <property type="term" value="P:D-ribose metabolic process"/>
    <property type="evidence" value="ECO:0007669"/>
    <property type="project" value="TreeGrafter"/>
</dbReference>
<dbReference type="InterPro" id="IPR004788">
    <property type="entry name" value="Ribose5P_isomerase_type_A"/>
</dbReference>
<dbReference type="Gene3D" id="3.30.70.260">
    <property type="match status" value="1"/>
</dbReference>
<dbReference type="GO" id="GO:0005829">
    <property type="term" value="C:cytosol"/>
    <property type="evidence" value="ECO:0007669"/>
    <property type="project" value="TreeGrafter"/>
</dbReference>
<dbReference type="EC" id="5.3.1.6" evidence="2"/>
<keyword evidence="1 3" id="KW-0413">Isomerase</keyword>
<evidence type="ECO:0000313" key="3">
    <source>
        <dbReference type="EMBL" id="NMC63255.1"/>
    </source>
</evidence>
<dbReference type="AlphaFoldDB" id="A0A7X9ILQ9"/>
<organism evidence="3 4">
    <name type="scientific">SAR324 cluster bacterium</name>
    <dbReference type="NCBI Taxonomy" id="2024889"/>
    <lineage>
        <taxon>Bacteria</taxon>
        <taxon>Deltaproteobacteria</taxon>
        <taxon>SAR324 cluster</taxon>
    </lineage>
</organism>
<comment type="caution">
    <text evidence="3">The sequence shown here is derived from an EMBL/GenBank/DDBJ whole genome shotgun (WGS) entry which is preliminary data.</text>
</comment>
<gene>
    <name evidence="3" type="primary">rpiA</name>
    <name evidence="3" type="ORF">GYA55_08800</name>
</gene>
<dbReference type="GO" id="GO:0009052">
    <property type="term" value="P:pentose-phosphate shunt, non-oxidative branch"/>
    <property type="evidence" value="ECO:0007669"/>
    <property type="project" value="InterPro"/>
</dbReference>
<name>A0A7X9ILQ9_9DELT</name>
<dbReference type="PANTHER" id="PTHR11934">
    <property type="entry name" value="RIBOSE-5-PHOSPHATE ISOMERASE"/>
    <property type="match status" value="1"/>
</dbReference>
<reference evidence="3 4" key="1">
    <citation type="journal article" date="2020" name="Biotechnol. Biofuels">
        <title>New insights from the biogas microbiome by comprehensive genome-resolved metagenomics of nearly 1600 species originating from multiple anaerobic digesters.</title>
        <authorList>
            <person name="Campanaro S."/>
            <person name="Treu L."/>
            <person name="Rodriguez-R L.M."/>
            <person name="Kovalovszki A."/>
            <person name="Ziels R.M."/>
            <person name="Maus I."/>
            <person name="Zhu X."/>
            <person name="Kougias P.G."/>
            <person name="Basile A."/>
            <person name="Luo G."/>
            <person name="Schluter A."/>
            <person name="Konstantinidis K.T."/>
            <person name="Angelidaki I."/>
        </authorList>
    </citation>
    <scope>NUCLEOTIDE SEQUENCE [LARGE SCALE GENOMIC DNA]</scope>
    <source>
        <strain evidence="3">AS27yjCOA_65</strain>
    </source>
</reference>
<dbReference type="Pfam" id="PF06026">
    <property type="entry name" value="Rib_5-P_isom_A"/>
    <property type="match status" value="1"/>
</dbReference>
<sequence>MHQGRELLGREIASRLKDGDVIGVGTGSTVDVAISAIGERIRRESLSISAYTTSLESIRRCCEVGIKVLDSYGGSQIAWGFDGADAVDENLRAIKGGGGALLREKILASRCKEFIIIADEGKLVSNIAQKFLVPVEIIPEAFSVVEPILSKLGAREINIRKASGQYGPVTTLNGNIILDARFTEITDSLEKDIKNITGVVENGLFLTQVTELIVSGSSGLKFFKKCQNS</sequence>
<dbReference type="Gene3D" id="3.40.50.1360">
    <property type="match status" value="1"/>
</dbReference>
<dbReference type="NCBIfam" id="TIGR00021">
    <property type="entry name" value="rpiA"/>
    <property type="match status" value="1"/>
</dbReference>
<dbReference type="SUPFAM" id="SSF100950">
    <property type="entry name" value="NagB/RpiA/CoA transferase-like"/>
    <property type="match status" value="1"/>
</dbReference>
<dbReference type="Proteomes" id="UP000524246">
    <property type="component" value="Unassembled WGS sequence"/>
</dbReference>
<protein>
    <recommendedName>
        <fullName evidence="2">Ribose 5-phosphate isomerase A</fullName>
        <ecNumber evidence="2">5.3.1.6</ecNumber>
    </recommendedName>
</protein>
<dbReference type="PANTHER" id="PTHR11934:SF0">
    <property type="entry name" value="RIBOSE-5-PHOSPHATE ISOMERASE"/>
    <property type="match status" value="1"/>
</dbReference>
<evidence type="ECO:0000256" key="1">
    <source>
        <dbReference type="ARBA" id="ARBA00023235"/>
    </source>
</evidence>
<evidence type="ECO:0000256" key="2">
    <source>
        <dbReference type="NCBIfam" id="TIGR00021"/>
    </source>
</evidence>